<evidence type="ECO:0000256" key="4">
    <source>
        <dbReference type="ARBA" id="ARBA00022741"/>
    </source>
</evidence>
<evidence type="ECO:0000256" key="3">
    <source>
        <dbReference type="ARBA" id="ARBA00022723"/>
    </source>
</evidence>
<dbReference type="NCBIfam" id="TIGR01499">
    <property type="entry name" value="folC"/>
    <property type="match status" value="1"/>
</dbReference>
<dbReference type="AlphaFoldDB" id="A0A6J6HGH9"/>
<dbReference type="PIRSF" id="PIRSF001563">
    <property type="entry name" value="Folylpolyglu_synth"/>
    <property type="match status" value="1"/>
</dbReference>
<dbReference type="GO" id="GO:0046872">
    <property type="term" value="F:metal ion binding"/>
    <property type="evidence" value="ECO:0007669"/>
    <property type="project" value="UniProtKB-KW"/>
</dbReference>
<name>A0A6J6HGH9_9ZZZZ</name>
<dbReference type="InterPro" id="IPR013221">
    <property type="entry name" value="Mur_ligase_cen"/>
</dbReference>
<evidence type="ECO:0000256" key="2">
    <source>
        <dbReference type="ARBA" id="ARBA00022598"/>
    </source>
</evidence>
<evidence type="ECO:0000259" key="7">
    <source>
        <dbReference type="Pfam" id="PF02875"/>
    </source>
</evidence>
<dbReference type="PANTHER" id="PTHR11136">
    <property type="entry name" value="FOLYLPOLYGLUTAMATE SYNTHASE-RELATED"/>
    <property type="match status" value="1"/>
</dbReference>
<keyword evidence="6" id="KW-0460">Magnesium</keyword>
<sequence>MNFAESLVYLDEHASYEKTGRVDSPSTLNIETLLAVLGDPQNDYRVIHVTGTNGKGSTSQIITKVLMAHGLKVGTYSSPHLENIRERIQVNGEAVAEYDFAEAVAAVANAEGMSGVRPTYFEIMTAAAFRWFSDDAIDVAVIEVGMLGRWDATNVVHPDVAVITNIALDHTEFAGPTLAHIAKEKAGIIKEGSVAVIGETNEDLHPIFSAEPHEEILFRGEQFDVVDNHLALGGRSLHVRTARADYIDLFLPLHGWHQGDNAAVAIAAVESFFGNALDQETLQEGLASVLMPGRFEVVGHQPLVILDGAHNMAGAEVCASVFFDDFDPHGRRILVVGALGGRDIADTLSALKVDEFDRVICCTAPSPRALPAKDIATAAEEMGGNDIRAVDTVEKACDMALNDATSDDAILIAGSLYVVGAARTHLRKVLP</sequence>
<keyword evidence="5" id="KW-0067">ATP-binding</keyword>
<keyword evidence="4" id="KW-0547">Nucleotide-binding</keyword>
<dbReference type="GO" id="GO:0005737">
    <property type="term" value="C:cytoplasm"/>
    <property type="evidence" value="ECO:0007669"/>
    <property type="project" value="TreeGrafter"/>
</dbReference>
<evidence type="ECO:0000313" key="9">
    <source>
        <dbReference type="EMBL" id="CAB4610194.1"/>
    </source>
</evidence>
<dbReference type="InterPro" id="IPR004101">
    <property type="entry name" value="Mur_ligase_C"/>
</dbReference>
<dbReference type="SUPFAM" id="SSF53623">
    <property type="entry name" value="MurD-like peptide ligases, catalytic domain"/>
    <property type="match status" value="1"/>
</dbReference>
<dbReference type="PANTHER" id="PTHR11136:SF0">
    <property type="entry name" value="DIHYDROFOLATE SYNTHETASE-RELATED"/>
    <property type="match status" value="1"/>
</dbReference>
<evidence type="ECO:0000259" key="8">
    <source>
        <dbReference type="Pfam" id="PF08245"/>
    </source>
</evidence>
<dbReference type="GO" id="GO:0005524">
    <property type="term" value="F:ATP binding"/>
    <property type="evidence" value="ECO:0007669"/>
    <property type="project" value="UniProtKB-KW"/>
</dbReference>
<dbReference type="GO" id="GO:0008841">
    <property type="term" value="F:dihydrofolate synthase activity"/>
    <property type="evidence" value="ECO:0007669"/>
    <property type="project" value="TreeGrafter"/>
</dbReference>
<dbReference type="Pfam" id="PF02875">
    <property type="entry name" value="Mur_ligase_C"/>
    <property type="match status" value="1"/>
</dbReference>
<dbReference type="GO" id="GO:0004326">
    <property type="term" value="F:tetrahydrofolylpolyglutamate synthase activity"/>
    <property type="evidence" value="ECO:0007669"/>
    <property type="project" value="InterPro"/>
</dbReference>
<dbReference type="InterPro" id="IPR001645">
    <property type="entry name" value="Folylpolyglutamate_synth"/>
</dbReference>
<keyword evidence="3" id="KW-0479">Metal-binding</keyword>
<protein>
    <submittedName>
        <fullName evidence="9">Unannotated protein</fullName>
    </submittedName>
</protein>
<evidence type="ECO:0000256" key="5">
    <source>
        <dbReference type="ARBA" id="ARBA00022840"/>
    </source>
</evidence>
<dbReference type="Pfam" id="PF08245">
    <property type="entry name" value="Mur_ligase_M"/>
    <property type="match status" value="1"/>
</dbReference>
<proteinExistence type="inferred from homology"/>
<evidence type="ECO:0000256" key="6">
    <source>
        <dbReference type="ARBA" id="ARBA00022842"/>
    </source>
</evidence>
<dbReference type="Gene3D" id="3.90.190.20">
    <property type="entry name" value="Mur ligase, C-terminal domain"/>
    <property type="match status" value="1"/>
</dbReference>
<accession>A0A6J6HGH9</accession>
<dbReference type="InterPro" id="IPR036565">
    <property type="entry name" value="Mur-like_cat_sf"/>
</dbReference>
<gene>
    <name evidence="9" type="ORF">UFOPK1874_00370</name>
</gene>
<organism evidence="9">
    <name type="scientific">freshwater metagenome</name>
    <dbReference type="NCBI Taxonomy" id="449393"/>
    <lineage>
        <taxon>unclassified sequences</taxon>
        <taxon>metagenomes</taxon>
        <taxon>ecological metagenomes</taxon>
    </lineage>
</organism>
<dbReference type="PROSITE" id="PS01011">
    <property type="entry name" value="FOLYLPOLYGLU_SYNT_1"/>
    <property type="match status" value="1"/>
</dbReference>
<dbReference type="EMBL" id="CAEZUX010000024">
    <property type="protein sequence ID" value="CAB4610194.1"/>
    <property type="molecule type" value="Genomic_DNA"/>
</dbReference>
<evidence type="ECO:0000256" key="1">
    <source>
        <dbReference type="ARBA" id="ARBA00008276"/>
    </source>
</evidence>
<dbReference type="SUPFAM" id="SSF53244">
    <property type="entry name" value="MurD-like peptide ligases, peptide-binding domain"/>
    <property type="match status" value="1"/>
</dbReference>
<dbReference type="InterPro" id="IPR018109">
    <property type="entry name" value="Folylpolyglutamate_synth_CS"/>
</dbReference>
<feature type="domain" description="Mur ligase C-terminal" evidence="7">
    <location>
        <begin position="293"/>
        <end position="415"/>
    </location>
</feature>
<feature type="domain" description="Mur ligase central" evidence="8">
    <location>
        <begin position="49"/>
        <end position="269"/>
    </location>
</feature>
<comment type="similarity">
    <text evidence="1">Belongs to the folylpolyglutamate synthase family.</text>
</comment>
<keyword evidence="2" id="KW-0436">Ligase</keyword>
<dbReference type="InterPro" id="IPR036615">
    <property type="entry name" value="Mur_ligase_C_dom_sf"/>
</dbReference>
<reference evidence="9" key="1">
    <citation type="submission" date="2020-05" db="EMBL/GenBank/DDBJ databases">
        <authorList>
            <person name="Chiriac C."/>
            <person name="Salcher M."/>
            <person name="Ghai R."/>
            <person name="Kavagutti S V."/>
        </authorList>
    </citation>
    <scope>NUCLEOTIDE SEQUENCE</scope>
</reference>
<dbReference type="Gene3D" id="3.40.1190.10">
    <property type="entry name" value="Mur-like, catalytic domain"/>
    <property type="match status" value="1"/>
</dbReference>